<dbReference type="RefSeq" id="WP_063477634.1">
    <property type="nucleotide sequence ID" value="NZ_JBCMWP010000019.1"/>
</dbReference>
<comment type="caution">
    <text evidence="1">The sequence shown here is derived from an EMBL/GenBank/DDBJ whole genome shotgun (WGS) entry which is preliminary data.</text>
</comment>
<dbReference type="EMBL" id="LWMH01000001">
    <property type="protein sequence ID" value="KZS45130.1"/>
    <property type="molecule type" value="Genomic_DNA"/>
</dbReference>
<name>A0A163GSY7_9BACL</name>
<accession>A0A163GSY7</accession>
<gene>
    <name evidence="1" type="ORF">AWU65_03875</name>
</gene>
<evidence type="ECO:0000313" key="1">
    <source>
        <dbReference type="EMBL" id="KZS45130.1"/>
    </source>
</evidence>
<dbReference type="Proteomes" id="UP000076796">
    <property type="component" value="Unassembled WGS sequence"/>
</dbReference>
<reference evidence="1" key="1">
    <citation type="journal article" date="2016" name="Genome Announc.">
        <title>Draft genomes of two strains of Paenibacillus glucanolyticus with capability to degrade lignocellulose.</title>
        <authorList>
            <person name="Mathews S.L."/>
            <person name="Pawlak J."/>
            <person name="Grunden A.M."/>
        </authorList>
    </citation>
    <scope>NUCLEOTIDE SEQUENCE [LARGE SCALE GENOMIC DNA]</scope>
    <source>
        <strain evidence="1">SLM1</strain>
    </source>
</reference>
<dbReference type="OrthoDB" id="9803733at2"/>
<protein>
    <submittedName>
        <fullName evidence="1">Uncharacterized protein</fullName>
    </submittedName>
</protein>
<evidence type="ECO:0000313" key="2">
    <source>
        <dbReference type="Proteomes" id="UP000076796"/>
    </source>
</evidence>
<organism evidence="1 2">
    <name type="scientific">Paenibacillus glucanolyticus</name>
    <dbReference type="NCBI Taxonomy" id="59843"/>
    <lineage>
        <taxon>Bacteria</taxon>
        <taxon>Bacillati</taxon>
        <taxon>Bacillota</taxon>
        <taxon>Bacilli</taxon>
        <taxon>Bacillales</taxon>
        <taxon>Paenibacillaceae</taxon>
        <taxon>Paenibacillus</taxon>
    </lineage>
</organism>
<keyword evidence="2" id="KW-1185">Reference proteome</keyword>
<proteinExistence type="predicted"/>
<sequence length="383" mass="43540">MGEVSALLMKATGVPTLISIDGSIHALRKLIGDELMLIKPFGTYSYAYNVKAQDNSETFNRLIRLEHNKVTKIYGDFIVVNSQTVNNQTRQIIVDFLDDDIEAVYKELGLTQEDVLDERVHLPSITDGIVSEYEQIFDPSFGVHKLRFNLKAPKENAIMSGSVLISNDQDTLRNSILFMQEIIGMSITDFPTISDYEDLAIVHEIKSEITQDTNSFKAAHTLIATLEHEFEITSVYIPERIIQPNQKSFWYGIGFQDTPLTRMGLLLEMNSEKQRVSDSVNKVIHTKQAETRLLQMAMDDPLLSWGAKGILQFLFVVDFQTNISQLSSRSNNTQKSVQKYIDELIDMGYLQELLSMPNKPLWHFDSGLIESILATLDEQKVMF</sequence>
<dbReference type="AlphaFoldDB" id="A0A163GSY7"/>